<dbReference type="Proteomes" id="UP000077961">
    <property type="component" value="Unassembled WGS sequence"/>
</dbReference>
<organism evidence="1 4">
    <name type="scientific">Paraburkholderia ginsengiterrae</name>
    <dbReference type="NCBI Taxonomy" id="1462993"/>
    <lineage>
        <taxon>Bacteria</taxon>
        <taxon>Pseudomonadati</taxon>
        <taxon>Pseudomonadota</taxon>
        <taxon>Betaproteobacteria</taxon>
        <taxon>Burkholderiales</taxon>
        <taxon>Burkholderiaceae</taxon>
        <taxon>Paraburkholderia</taxon>
    </lineage>
</organism>
<evidence type="ECO:0000313" key="3">
    <source>
        <dbReference type="Proteomes" id="UP000077961"/>
    </source>
</evidence>
<comment type="caution">
    <text evidence="1">The sequence shown here is derived from an EMBL/GenBank/DDBJ whole genome shotgun (WGS) entry which is preliminary data.</text>
</comment>
<protein>
    <submittedName>
        <fullName evidence="1">Uncharacterized protein</fullName>
    </submittedName>
</protein>
<dbReference type="AlphaFoldDB" id="A0A1A9MXH0"/>
<proteinExistence type="predicted"/>
<sequence length="93" mass="10356">MEPYRDQVRDWLTTGFQGTPIHPALQHNHGYTESHDAANRVLHLLAAEHVVKATTIHKVATAEATQVIFGACPVLTHRAGSRLKTWIFVKTSC</sequence>
<gene>
    <name evidence="2" type="ORF">A6V36_37175</name>
    <name evidence="1" type="ORF">A6V37_36845</name>
</gene>
<accession>A0A1A9MXH0</accession>
<dbReference type="EMBL" id="LXKA01000375">
    <property type="protein sequence ID" value="OAJ52294.1"/>
    <property type="molecule type" value="Genomic_DNA"/>
</dbReference>
<dbReference type="EMBL" id="LXJZ01000216">
    <property type="protein sequence ID" value="OAJ53327.1"/>
    <property type="molecule type" value="Genomic_DNA"/>
</dbReference>
<evidence type="ECO:0000313" key="2">
    <source>
        <dbReference type="EMBL" id="OAJ53327.1"/>
    </source>
</evidence>
<name>A0A1A9MXH0_9BURK</name>
<evidence type="ECO:0000313" key="1">
    <source>
        <dbReference type="EMBL" id="OAJ52294.1"/>
    </source>
</evidence>
<reference evidence="3 4" key="1">
    <citation type="submission" date="2016-04" db="EMBL/GenBank/DDBJ databases">
        <title>Reclassification of Paraburkholderia panaciterrae (Farh et al. 2015) Dobritsa &amp; Samadpour 2016 as a later homotypic synonym of Paraburkholderia ginsengiterrae (Farh et al. 2015) Dobritsa &amp; Samadpour 2016.</title>
        <authorList>
            <person name="Dobritsa A.P."/>
            <person name="Kutumbaka K."/>
            <person name="Samadpour M."/>
        </authorList>
    </citation>
    <scope>NUCLEOTIDE SEQUENCE [LARGE SCALE GENOMIC DNA]</scope>
    <source>
        <strain evidence="1 4">DCY85</strain>
        <strain evidence="2 3">DCY85-1</strain>
    </source>
</reference>
<keyword evidence="3" id="KW-1185">Reference proteome</keyword>
<evidence type="ECO:0000313" key="4">
    <source>
        <dbReference type="Proteomes" id="UP000078116"/>
    </source>
</evidence>
<dbReference type="Proteomes" id="UP000078116">
    <property type="component" value="Unassembled WGS sequence"/>
</dbReference>